<keyword evidence="6" id="KW-0509">mRNA transport</keyword>
<name>A0A4S8MEH6_DENBC</name>
<evidence type="ECO:0000256" key="2">
    <source>
        <dbReference type="ARBA" id="ARBA00009285"/>
    </source>
</evidence>
<keyword evidence="12" id="KW-1185">Reference proteome</keyword>
<dbReference type="Gene3D" id="1.10.8.10">
    <property type="entry name" value="DNA helicase RuvA subunit, C-terminal domain"/>
    <property type="match status" value="1"/>
</dbReference>
<dbReference type="PROSITE" id="PS51281">
    <property type="entry name" value="TAP_C"/>
    <property type="match status" value="1"/>
</dbReference>
<reference evidence="11 12" key="1">
    <citation type="journal article" date="2019" name="Nat. Ecol. Evol.">
        <title>Megaphylogeny resolves global patterns of mushroom evolution.</title>
        <authorList>
            <person name="Varga T."/>
            <person name="Krizsan K."/>
            <person name="Foldi C."/>
            <person name="Dima B."/>
            <person name="Sanchez-Garcia M."/>
            <person name="Sanchez-Ramirez S."/>
            <person name="Szollosi G.J."/>
            <person name="Szarkandi J.G."/>
            <person name="Papp V."/>
            <person name="Albert L."/>
            <person name="Andreopoulos W."/>
            <person name="Angelini C."/>
            <person name="Antonin V."/>
            <person name="Barry K.W."/>
            <person name="Bougher N.L."/>
            <person name="Buchanan P."/>
            <person name="Buyck B."/>
            <person name="Bense V."/>
            <person name="Catcheside P."/>
            <person name="Chovatia M."/>
            <person name="Cooper J."/>
            <person name="Damon W."/>
            <person name="Desjardin D."/>
            <person name="Finy P."/>
            <person name="Geml J."/>
            <person name="Haridas S."/>
            <person name="Hughes K."/>
            <person name="Justo A."/>
            <person name="Karasinski D."/>
            <person name="Kautmanova I."/>
            <person name="Kiss B."/>
            <person name="Kocsube S."/>
            <person name="Kotiranta H."/>
            <person name="LaButti K.M."/>
            <person name="Lechner B.E."/>
            <person name="Liimatainen K."/>
            <person name="Lipzen A."/>
            <person name="Lukacs Z."/>
            <person name="Mihaltcheva S."/>
            <person name="Morgado L.N."/>
            <person name="Niskanen T."/>
            <person name="Noordeloos M.E."/>
            <person name="Ohm R.A."/>
            <person name="Ortiz-Santana B."/>
            <person name="Ovrebo C."/>
            <person name="Racz N."/>
            <person name="Riley R."/>
            <person name="Savchenko A."/>
            <person name="Shiryaev A."/>
            <person name="Soop K."/>
            <person name="Spirin V."/>
            <person name="Szebenyi C."/>
            <person name="Tomsovsky M."/>
            <person name="Tulloss R.E."/>
            <person name="Uehling J."/>
            <person name="Grigoriev I.V."/>
            <person name="Vagvolgyi C."/>
            <person name="Papp T."/>
            <person name="Martin F.M."/>
            <person name="Miettinen O."/>
            <person name="Hibbett D.S."/>
            <person name="Nagy L.G."/>
        </authorList>
    </citation>
    <scope>NUCLEOTIDE SEQUENCE [LARGE SCALE GENOMIC DNA]</scope>
    <source>
        <strain evidence="11 12">CBS 962.96</strain>
    </source>
</reference>
<evidence type="ECO:0000256" key="3">
    <source>
        <dbReference type="ARBA" id="ARBA00022448"/>
    </source>
</evidence>
<feature type="domain" description="TAP-C" evidence="10">
    <location>
        <begin position="491"/>
        <end position="545"/>
    </location>
</feature>
<evidence type="ECO:0000256" key="5">
    <source>
        <dbReference type="ARBA" id="ARBA00022737"/>
    </source>
</evidence>
<dbReference type="PANTHER" id="PTHR10662:SF22">
    <property type="entry name" value="NUCLEAR RNA EXPORT FACTOR 1"/>
    <property type="match status" value="1"/>
</dbReference>
<dbReference type="Gene3D" id="3.80.10.10">
    <property type="entry name" value="Ribonuclease Inhibitor"/>
    <property type="match status" value="1"/>
</dbReference>
<accession>A0A4S8MEH6</accession>
<feature type="compositionally biased region" description="Low complexity" evidence="8">
    <location>
        <begin position="454"/>
        <end position="477"/>
    </location>
</feature>
<evidence type="ECO:0000313" key="11">
    <source>
        <dbReference type="EMBL" id="THV01015.1"/>
    </source>
</evidence>
<dbReference type="OrthoDB" id="25872at2759"/>
<feature type="non-terminal residue" evidence="11">
    <location>
        <position position="1"/>
    </location>
</feature>
<dbReference type="InterPro" id="IPR005637">
    <property type="entry name" value="TAP_C_dom"/>
</dbReference>
<protein>
    <submittedName>
        <fullName evidence="11">NTF2-like protein</fullName>
    </submittedName>
</protein>
<dbReference type="GO" id="GO:0016973">
    <property type="term" value="P:poly(A)+ mRNA export from nucleus"/>
    <property type="evidence" value="ECO:0007669"/>
    <property type="project" value="TreeGrafter"/>
</dbReference>
<evidence type="ECO:0000256" key="1">
    <source>
        <dbReference type="ARBA" id="ARBA00004123"/>
    </source>
</evidence>
<dbReference type="SUPFAM" id="SSF46934">
    <property type="entry name" value="UBA-like"/>
    <property type="match status" value="1"/>
</dbReference>
<dbReference type="GO" id="GO:0003723">
    <property type="term" value="F:RNA binding"/>
    <property type="evidence" value="ECO:0007669"/>
    <property type="project" value="TreeGrafter"/>
</dbReference>
<keyword evidence="7" id="KW-0539">Nucleus</keyword>
<gene>
    <name evidence="11" type="ORF">K435DRAFT_656002</name>
</gene>
<dbReference type="InterPro" id="IPR032710">
    <property type="entry name" value="NTF2-like_dom_sf"/>
</dbReference>
<evidence type="ECO:0000256" key="4">
    <source>
        <dbReference type="ARBA" id="ARBA00022614"/>
    </source>
</evidence>
<dbReference type="AlphaFoldDB" id="A0A4S8MEH6"/>
<evidence type="ECO:0000256" key="7">
    <source>
        <dbReference type="ARBA" id="ARBA00023242"/>
    </source>
</evidence>
<keyword evidence="3" id="KW-0813">Transport</keyword>
<dbReference type="InterPro" id="IPR002075">
    <property type="entry name" value="NTF2_dom"/>
</dbReference>
<evidence type="ECO:0000256" key="6">
    <source>
        <dbReference type="ARBA" id="ARBA00022816"/>
    </source>
</evidence>
<keyword evidence="5" id="KW-0677">Repeat</keyword>
<evidence type="ECO:0000259" key="9">
    <source>
        <dbReference type="PROSITE" id="PS50177"/>
    </source>
</evidence>
<comment type="similarity">
    <text evidence="2">Belongs to the NXF family.</text>
</comment>
<feature type="region of interest" description="Disordered" evidence="8">
    <location>
        <begin position="443"/>
        <end position="481"/>
    </location>
</feature>
<dbReference type="SUPFAM" id="SSF52058">
    <property type="entry name" value="L domain-like"/>
    <property type="match status" value="1"/>
</dbReference>
<organism evidence="11 12">
    <name type="scientific">Dendrothele bispora (strain CBS 962.96)</name>
    <dbReference type="NCBI Taxonomy" id="1314807"/>
    <lineage>
        <taxon>Eukaryota</taxon>
        <taxon>Fungi</taxon>
        <taxon>Dikarya</taxon>
        <taxon>Basidiomycota</taxon>
        <taxon>Agaricomycotina</taxon>
        <taxon>Agaricomycetes</taxon>
        <taxon>Agaricomycetidae</taxon>
        <taxon>Agaricales</taxon>
        <taxon>Agaricales incertae sedis</taxon>
        <taxon>Dendrothele</taxon>
    </lineage>
</organism>
<dbReference type="Pfam" id="PF03943">
    <property type="entry name" value="TAP_C"/>
    <property type="match status" value="1"/>
</dbReference>
<evidence type="ECO:0000313" key="12">
    <source>
        <dbReference type="Proteomes" id="UP000297245"/>
    </source>
</evidence>
<dbReference type="Proteomes" id="UP000297245">
    <property type="component" value="Unassembled WGS sequence"/>
</dbReference>
<dbReference type="CDD" id="cd14342">
    <property type="entry name" value="UBA_TAP-C"/>
    <property type="match status" value="1"/>
</dbReference>
<dbReference type="Pfam" id="PF22602">
    <property type="entry name" value="NXF_NTF2"/>
    <property type="match status" value="1"/>
</dbReference>
<proteinExistence type="inferred from homology"/>
<dbReference type="InterPro" id="IPR032675">
    <property type="entry name" value="LRR_dom_sf"/>
</dbReference>
<evidence type="ECO:0000259" key="10">
    <source>
        <dbReference type="PROSITE" id="PS51281"/>
    </source>
</evidence>
<dbReference type="SMART" id="SM00804">
    <property type="entry name" value="TAP_C"/>
    <property type="match status" value="1"/>
</dbReference>
<dbReference type="EMBL" id="ML179095">
    <property type="protein sequence ID" value="THV01015.1"/>
    <property type="molecule type" value="Genomic_DNA"/>
</dbReference>
<dbReference type="GO" id="GO:0005634">
    <property type="term" value="C:nucleus"/>
    <property type="evidence" value="ECO:0007669"/>
    <property type="project" value="UniProtKB-SubCell"/>
</dbReference>
<dbReference type="PANTHER" id="PTHR10662">
    <property type="entry name" value="NUCLEAR RNA EXPORT FACTOR"/>
    <property type="match status" value="1"/>
</dbReference>
<dbReference type="InterPro" id="IPR018222">
    <property type="entry name" value="Nuclear_transport_factor_2_euk"/>
</dbReference>
<sequence length="622" mass="68407">TTLLSHPQLSIRSTNTSDPLAIRGAARNTVIGRMRRNAVSSSSQASPSNIPVRMSTRTAKTVETWREVVKKRWNPELGLLDLSNLIEDPIIKKNNLLPPGHGGTAREAAVMFKIASQLKPEVQSLDLSKNNLIGSHLSLLGHYLPRLANLSLKDNSIRNYRELDSLSGKKEKLINLRELIMAGNPLREEEIQKGLGDKFKQEVTRRFASLSVLDGETITQIAFDVPQASSSSASAEKPSATTFPLEMGPSFIVGVDGGLLSGFLARFFSVLDNQRSALREVYDPAATFSYSCNTSIPDRARIQAFHHRLPNQKKLEWSPWLSGSRNLVRLANSIEKQEQRLFVGGEAIAKCVEGLPKTRHDISGPPEKFCVDCFPVVHAGMMGLLVTIHGEFIELPMEGVRSFDRTFILIPAPDGSNAKLNGWDVLIISDQWTVRGYSEPEAWKPGPMIVQPDPTSSRSMTQSQQQGQPPQPIQGSTLPPDQQAALTAIPEPQHSMVVQICARTGLNIKYAVECLTGNGWDVEKAVANFNEVKVGLVPNILISCILCLSHFLSRLDTHNYFILSDISLLFGAAIAAQSSLPLVSPHPMSECSSLSRLTSVYCRSPFCRPAWRLVKKSLAARP</sequence>
<comment type="subcellular location">
    <subcellularLocation>
        <location evidence="1">Nucleus</location>
    </subcellularLocation>
</comment>
<keyword evidence="4" id="KW-0433">Leucine-rich repeat</keyword>
<feature type="domain" description="NTF2" evidence="9">
    <location>
        <begin position="259"/>
        <end position="434"/>
    </location>
</feature>
<dbReference type="InterPro" id="IPR009060">
    <property type="entry name" value="UBA-like_sf"/>
</dbReference>
<dbReference type="SUPFAM" id="SSF54427">
    <property type="entry name" value="NTF2-like"/>
    <property type="match status" value="1"/>
</dbReference>
<dbReference type="Gene3D" id="3.10.450.50">
    <property type="match status" value="1"/>
</dbReference>
<dbReference type="InterPro" id="IPR030217">
    <property type="entry name" value="NXF_fam"/>
</dbReference>
<dbReference type="PROSITE" id="PS50177">
    <property type="entry name" value="NTF2_DOMAIN"/>
    <property type="match status" value="1"/>
</dbReference>
<evidence type="ECO:0000256" key="8">
    <source>
        <dbReference type="SAM" id="MobiDB-lite"/>
    </source>
</evidence>